<name>A0A6A8A6E2_9HYPH</name>
<keyword evidence="3" id="KW-1185">Reference proteome</keyword>
<dbReference type="Gene3D" id="1.20.950.20">
    <property type="entry name" value="Transmembrane di-heme cytochromes, Chain C"/>
    <property type="match status" value="1"/>
</dbReference>
<feature type="transmembrane region" description="Helical" evidence="1">
    <location>
        <begin position="272"/>
        <end position="290"/>
    </location>
</feature>
<feature type="transmembrane region" description="Helical" evidence="1">
    <location>
        <begin position="91"/>
        <end position="109"/>
    </location>
</feature>
<feature type="transmembrane region" description="Helical" evidence="1">
    <location>
        <begin position="200"/>
        <end position="221"/>
    </location>
</feature>
<accession>A0A6A8A6E2</accession>
<dbReference type="Proteomes" id="UP000435138">
    <property type="component" value="Unassembled WGS sequence"/>
</dbReference>
<feature type="transmembrane region" description="Helical" evidence="1">
    <location>
        <begin position="129"/>
        <end position="156"/>
    </location>
</feature>
<dbReference type="InterPro" id="IPR012830">
    <property type="entry name" value="Citrate_utilization_prot_B"/>
</dbReference>
<evidence type="ECO:0000256" key="1">
    <source>
        <dbReference type="SAM" id="Phobius"/>
    </source>
</evidence>
<sequence>MHSDETLLAEARRVLTICAVCDYCSGFCEVFRAIGRRTDFLQGDINYLAHLCHDCGNCLDACQYAPPHVFQIDPPQVLAEVRSQFWPPAQAWLCLVFVPLTPLLTYLLVPTEILFGHHRGAGAFYAILPWSVLCLGAGFVLLGSLASLCLGVFRFWRDSGGGNPRGAILMAIRDILTLRNLEGGGISCEHGWVRRWAHQALVAGVCFCFASTSVATIYHHSLAYLAPHPYQSVPVLLGSGGGVLMMIGCAGLWWEKLRRHRRKRISTAAEHLLLALLMTVSVSGFALLIWRDSKMMGVLLAFHFGTVLSLFLLICAGKLGHGAYRAAALLRAAMERRPR</sequence>
<protein>
    <submittedName>
        <fullName evidence="2">Tricarballylate utilization 4Fe-4S protein TcuB</fullName>
    </submittedName>
</protein>
<organism evidence="2 3">
    <name type="scientific">Endobacterium cereale</name>
    <dbReference type="NCBI Taxonomy" id="2663029"/>
    <lineage>
        <taxon>Bacteria</taxon>
        <taxon>Pseudomonadati</taxon>
        <taxon>Pseudomonadota</taxon>
        <taxon>Alphaproteobacteria</taxon>
        <taxon>Hyphomicrobiales</taxon>
        <taxon>Rhizobiaceae</taxon>
        <taxon>Endobacterium</taxon>
    </lineage>
</organism>
<comment type="caution">
    <text evidence="2">The sequence shown here is derived from an EMBL/GenBank/DDBJ whole genome shotgun (WGS) entry which is preliminary data.</text>
</comment>
<gene>
    <name evidence="2" type="primary">tcuB</name>
    <name evidence="2" type="ORF">GAO09_12915</name>
</gene>
<dbReference type="SUPFAM" id="SSF54862">
    <property type="entry name" value="4Fe-4S ferredoxins"/>
    <property type="match status" value="1"/>
</dbReference>
<reference evidence="2 3" key="1">
    <citation type="submission" date="2019-11" db="EMBL/GenBank/DDBJ databases">
        <title>Genome analysis of Rhizobacterium cereale a novel genus and species isolated from maize roots in North Spain.</title>
        <authorList>
            <person name="Menendez E."/>
            <person name="Flores-Felix J.D."/>
            <person name="Ramirez-Bahena M.-H."/>
            <person name="Igual J.M."/>
            <person name="Garcia-Fraile P."/>
            <person name="Peix A."/>
            <person name="Velazquez E."/>
        </authorList>
    </citation>
    <scope>NUCLEOTIDE SEQUENCE [LARGE SCALE GENOMIC DNA]</scope>
    <source>
        <strain evidence="2 3">RZME27</strain>
    </source>
</reference>
<dbReference type="NCBIfam" id="TIGR02484">
    <property type="entry name" value="CitB"/>
    <property type="match status" value="1"/>
</dbReference>
<feature type="transmembrane region" description="Helical" evidence="1">
    <location>
        <begin position="233"/>
        <end position="252"/>
    </location>
</feature>
<keyword evidence="1" id="KW-0812">Transmembrane</keyword>
<dbReference type="SUPFAM" id="SSF103501">
    <property type="entry name" value="Respiratory nitrate reductase 1 gamma chain"/>
    <property type="match status" value="1"/>
</dbReference>
<keyword evidence="1" id="KW-0472">Membrane</keyword>
<keyword evidence="1" id="KW-1133">Transmembrane helix</keyword>
<evidence type="ECO:0000313" key="2">
    <source>
        <dbReference type="EMBL" id="MQY46932.1"/>
    </source>
</evidence>
<proteinExistence type="predicted"/>
<evidence type="ECO:0000313" key="3">
    <source>
        <dbReference type="Proteomes" id="UP000435138"/>
    </source>
</evidence>
<dbReference type="RefSeq" id="WP_153354418.1">
    <property type="nucleotide sequence ID" value="NZ_JAYKOO010000002.1"/>
</dbReference>
<dbReference type="InterPro" id="IPR036197">
    <property type="entry name" value="NarG-like_sf"/>
</dbReference>
<feature type="transmembrane region" description="Helical" evidence="1">
    <location>
        <begin position="296"/>
        <end position="316"/>
    </location>
</feature>
<dbReference type="EMBL" id="WIXI01000043">
    <property type="protein sequence ID" value="MQY46932.1"/>
    <property type="molecule type" value="Genomic_DNA"/>
</dbReference>
<dbReference type="AlphaFoldDB" id="A0A6A8A6E2"/>